<dbReference type="STRING" id="39966.A0A369K340"/>
<organism evidence="1 2">
    <name type="scientific">Hypsizygus marmoreus</name>
    <name type="common">White beech mushroom</name>
    <name type="synonym">Agaricus marmoreus</name>
    <dbReference type="NCBI Taxonomy" id="39966"/>
    <lineage>
        <taxon>Eukaryota</taxon>
        <taxon>Fungi</taxon>
        <taxon>Dikarya</taxon>
        <taxon>Basidiomycota</taxon>
        <taxon>Agaricomycotina</taxon>
        <taxon>Agaricomycetes</taxon>
        <taxon>Agaricomycetidae</taxon>
        <taxon>Agaricales</taxon>
        <taxon>Tricholomatineae</taxon>
        <taxon>Lyophyllaceae</taxon>
        <taxon>Hypsizygus</taxon>
    </lineage>
</organism>
<dbReference type="PANTHER" id="PTHR43881:SF1">
    <property type="entry name" value="GAMMA-GLUTAMYLTRANSPEPTIDASE (AFU_ORTHOLOGUE AFUA_4G13580)"/>
    <property type="match status" value="1"/>
</dbReference>
<dbReference type="EMBL" id="LUEZ02000010">
    <property type="protein sequence ID" value="RDB28378.1"/>
    <property type="molecule type" value="Genomic_DNA"/>
</dbReference>
<dbReference type="SUPFAM" id="SSF56235">
    <property type="entry name" value="N-terminal nucleophile aminohydrolases (Ntn hydrolases)"/>
    <property type="match status" value="1"/>
</dbReference>
<dbReference type="OrthoDB" id="2015213at2759"/>
<dbReference type="PRINTS" id="PR01210">
    <property type="entry name" value="GGTRANSPTASE"/>
</dbReference>
<dbReference type="Proteomes" id="UP000076154">
    <property type="component" value="Unassembled WGS sequence"/>
</dbReference>
<dbReference type="InterPro" id="IPR029055">
    <property type="entry name" value="Ntn_hydrolases_N"/>
</dbReference>
<dbReference type="Pfam" id="PF01019">
    <property type="entry name" value="G_glu_transpept"/>
    <property type="match status" value="1"/>
</dbReference>
<name>A0A369K340_HYPMA</name>
<evidence type="ECO:0000313" key="1">
    <source>
        <dbReference type="EMBL" id="RDB28378.1"/>
    </source>
</evidence>
<keyword evidence="2" id="KW-1185">Reference proteome</keyword>
<dbReference type="InterPro" id="IPR052896">
    <property type="entry name" value="GGT-like_enzyme"/>
</dbReference>
<sequence length="627" mass="67276">MRAAVLEHHCHGTVVSNPGPDQIIRDCPQSSNTDSPLSDSPFQYRTMAHPIKIDWSKIDQPKLVLTAFPSRRSVVYGTKGVVASSQPLATEAGLEILRKGGNAADAAVATSAALNVTEPSCCGIGGDAFCLFYDAATKKVKALNGSGRSPEKLTLEYARQRGLTGRIPLTDLNSVTVPGAAAAWVDTVAAFGSGKVTVAEILEPAIRLAEEGVPVSEIHSHAWQVSEALLKTASPNGDEMLLNGKAPLPGQVVKLPNLAQTFRELATHGKDGFYKGRIAQAIVDVIKSKGGVMELEDLANHATQFVEPISYTYEQEVTLYECPPNGQGITALIALGILESIQEQGISKPLSEMEHNSAEYLHTLIEALRLAFSDSEWYVTDPDIEHVPVEKLLSKAYLASRATLFNPLKTNPEVVHGNPVNSSDTVYFSVTDQWGNACSYIQSNYAGFGTGAIPKGCGFTLQNRGCGFVLDENHPNRLRGGKRPYHTIIPALATRGDDLFLSYGVMGGYMQPQGHVQVLLNVLRGYTVQAALDAPRFCISAGMPDSKQKGAAKAGDPNSPVFLEDNIPEETVVKLREMGHDVHVVSGFSRGMMGRGQIIQKVVNDTGRLVWAAGSDQRADGHAAAQI</sequence>
<accession>A0A369K340</accession>
<reference evidence="1" key="1">
    <citation type="submission" date="2018-04" db="EMBL/GenBank/DDBJ databases">
        <title>Whole genome sequencing of Hypsizygus marmoreus.</title>
        <authorList>
            <person name="Choi I.-G."/>
            <person name="Min B."/>
            <person name="Kim J.-G."/>
            <person name="Kim S."/>
            <person name="Oh Y.-L."/>
            <person name="Kong W.-S."/>
            <person name="Park H."/>
            <person name="Jeong J."/>
            <person name="Song E.-S."/>
        </authorList>
    </citation>
    <scope>NUCLEOTIDE SEQUENCE [LARGE SCALE GENOMIC DNA]</scope>
    <source>
        <strain evidence="1">51987-8</strain>
    </source>
</reference>
<evidence type="ECO:0000313" key="2">
    <source>
        <dbReference type="Proteomes" id="UP000076154"/>
    </source>
</evidence>
<dbReference type="Gene3D" id="3.60.20.40">
    <property type="match status" value="1"/>
</dbReference>
<dbReference type="InParanoid" id="A0A369K340"/>
<dbReference type="PANTHER" id="PTHR43881">
    <property type="entry name" value="GAMMA-GLUTAMYLTRANSPEPTIDASE (AFU_ORTHOLOGUE AFUA_4G13580)"/>
    <property type="match status" value="1"/>
</dbReference>
<dbReference type="InterPro" id="IPR043138">
    <property type="entry name" value="GGT_lsub"/>
</dbReference>
<dbReference type="Gene3D" id="1.10.246.130">
    <property type="match status" value="1"/>
</dbReference>
<protein>
    <submittedName>
        <fullName evidence="1">Gamma-glutamyltransferase YwrD</fullName>
    </submittedName>
</protein>
<dbReference type="AlphaFoldDB" id="A0A369K340"/>
<gene>
    <name evidence="1" type="primary">ywrD</name>
    <name evidence="1" type="ORF">Hypma_015552</name>
</gene>
<proteinExistence type="predicted"/>
<comment type="caution">
    <text evidence="1">The sequence shown here is derived from an EMBL/GenBank/DDBJ whole genome shotgun (WGS) entry which is preliminary data.</text>
</comment>
<dbReference type="InterPro" id="IPR043137">
    <property type="entry name" value="GGT_ssub_C"/>
</dbReference>
<dbReference type="GO" id="GO:0016740">
    <property type="term" value="F:transferase activity"/>
    <property type="evidence" value="ECO:0007669"/>
    <property type="project" value="UniProtKB-KW"/>
</dbReference>